<evidence type="ECO:0000256" key="2">
    <source>
        <dbReference type="ARBA" id="ARBA00004687"/>
    </source>
</evidence>
<evidence type="ECO:0000256" key="8">
    <source>
        <dbReference type="ARBA" id="ARBA00023136"/>
    </source>
</evidence>
<keyword evidence="8 10" id="KW-0472">Membrane</keyword>
<evidence type="ECO:0000256" key="10">
    <source>
        <dbReference type="SAM" id="Phobius"/>
    </source>
</evidence>
<name>W7XE35_TETTS</name>
<feature type="transmembrane region" description="Helical" evidence="10">
    <location>
        <begin position="82"/>
        <end position="102"/>
    </location>
</feature>
<feature type="transmembrane region" description="Helical" evidence="10">
    <location>
        <begin position="145"/>
        <end position="162"/>
    </location>
</feature>
<dbReference type="Proteomes" id="UP000009168">
    <property type="component" value="Unassembled WGS sequence"/>
</dbReference>
<comment type="pathway">
    <text evidence="2">Glycolipid biosynthesis; glycosylphosphatidylinositol-anchor biosynthesis.</text>
</comment>
<keyword evidence="5 10" id="KW-0812">Transmembrane</keyword>
<dbReference type="GO" id="GO:0016255">
    <property type="term" value="P:attachment of GPI anchor to protein"/>
    <property type="evidence" value="ECO:0007669"/>
    <property type="project" value="InterPro"/>
</dbReference>
<dbReference type="InParanoid" id="W7XE35"/>
<dbReference type="RefSeq" id="XP_012656332.1">
    <property type="nucleotide sequence ID" value="XM_012800878.1"/>
</dbReference>
<dbReference type="AlphaFoldDB" id="W7XE35"/>
<dbReference type="OrthoDB" id="549017at2759"/>
<sequence>MNIFRPSHIVFVTIKLGLLYILQDSALENSIKQIPFFNTKFTDYSRVQEAFYFIGQNQDPYQVEHIFQKPFMVYGLYYLKNIPGAITVLFVLFDLLLAELVSNLEFSHSKKKDLQTRQKISNFIRYAYHLNPLSFFAIITKWTSIFEYTFGLLAVYLFAKNNRFLGSLFYGVSLYLNPTMIMLIVPLVCSSFLNKQKAALSVFSIVVSFSVFVALLFASYILLGSLNFFKNAYISAYHVKLFQPSIGLMWSIFSGMFNSYQNMYHMIYFFLPLCHIFPLVQISYKAIKDNQFTSGLYGFIAGVSLFVGYYHFSFITVYDLIIIFTLLFTAYEYIVEIKVFAVLFYAPLVVLGLTSMLGIYWFYGLTGNPNFMFIQTMVAYVFLIIMVTEALKSLCFQKKNELKELKDQEEKSKNDQINLAEKKNN</sequence>
<feature type="transmembrane region" description="Helical" evidence="10">
    <location>
        <begin position="318"/>
        <end position="335"/>
    </location>
</feature>
<accession>W7XE35</accession>
<keyword evidence="7 10" id="KW-1133">Transmembrane helix</keyword>
<dbReference type="STRING" id="312017.W7XE35"/>
<reference evidence="13" key="1">
    <citation type="journal article" date="2006" name="PLoS Biol.">
        <title>Macronuclear genome sequence of the ciliate Tetrahymena thermophila, a model eukaryote.</title>
        <authorList>
            <person name="Eisen J.A."/>
            <person name="Coyne R.S."/>
            <person name="Wu M."/>
            <person name="Wu D."/>
            <person name="Thiagarajan M."/>
            <person name="Wortman J.R."/>
            <person name="Badger J.H."/>
            <person name="Ren Q."/>
            <person name="Amedeo P."/>
            <person name="Jones K.M."/>
            <person name="Tallon L.J."/>
            <person name="Delcher A.L."/>
            <person name="Salzberg S.L."/>
            <person name="Silva J.C."/>
            <person name="Haas B.J."/>
            <person name="Majoros W.H."/>
            <person name="Farzad M."/>
            <person name="Carlton J.M."/>
            <person name="Smith R.K. Jr."/>
            <person name="Garg J."/>
            <person name="Pearlman R.E."/>
            <person name="Karrer K.M."/>
            <person name="Sun L."/>
            <person name="Manning G."/>
            <person name="Elde N.C."/>
            <person name="Turkewitz A.P."/>
            <person name="Asai D.J."/>
            <person name="Wilkes D.E."/>
            <person name="Wang Y."/>
            <person name="Cai H."/>
            <person name="Collins K."/>
            <person name="Stewart B.A."/>
            <person name="Lee S.R."/>
            <person name="Wilamowska K."/>
            <person name="Weinberg Z."/>
            <person name="Ruzzo W.L."/>
            <person name="Wloga D."/>
            <person name="Gaertig J."/>
            <person name="Frankel J."/>
            <person name="Tsao C.-C."/>
            <person name="Gorovsky M.A."/>
            <person name="Keeling P.J."/>
            <person name="Waller R.F."/>
            <person name="Patron N.J."/>
            <person name="Cherry J.M."/>
            <person name="Stover N.A."/>
            <person name="Krieger C.J."/>
            <person name="del Toro C."/>
            <person name="Ryder H.F."/>
            <person name="Williamson S.C."/>
            <person name="Barbeau R.A."/>
            <person name="Hamilton E.P."/>
            <person name="Orias E."/>
        </authorList>
    </citation>
    <scope>NUCLEOTIDE SEQUENCE [LARGE SCALE GENOMIC DNA]</scope>
    <source>
        <strain evidence="13">SB210</strain>
    </source>
</reference>
<evidence type="ECO:0000256" key="1">
    <source>
        <dbReference type="ARBA" id="ARBA00004477"/>
    </source>
</evidence>
<gene>
    <name evidence="12" type="ORF">TTHERM_000841311</name>
</gene>
<evidence type="ECO:0000256" key="11">
    <source>
        <dbReference type="SAM" id="SignalP"/>
    </source>
</evidence>
<proteinExistence type="inferred from homology"/>
<protein>
    <submittedName>
        <fullName evidence="12">GPI transamidase subunit PIG-U</fullName>
    </submittedName>
</protein>
<feature type="transmembrane region" description="Helical" evidence="10">
    <location>
        <begin position="241"/>
        <end position="260"/>
    </location>
</feature>
<feature type="transmembrane region" description="Helical" evidence="10">
    <location>
        <begin position="369"/>
        <end position="391"/>
    </location>
</feature>
<dbReference type="KEGG" id="tet:TTHERM_000841311"/>
<comment type="similarity">
    <text evidence="3">Belongs to the PIGU family.</text>
</comment>
<feature type="transmembrane region" description="Helical" evidence="10">
    <location>
        <begin position="296"/>
        <end position="312"/>
    </location>
</feature>
<dbReference type="GeneID" id="24440884"/>
<dbReference type="PANTHER" id="PTHR13121">
    <property type="entry name" value="GPI TRANSAMIDASE COMPONENT PIG-U"/>
    <property type="match status" value="1"/>
</dbReference>
<feature type="signal peptide" evidence="11">
    <location>
        <begin position="1"/>
        <end position="26"/>
    </location>
</feature>
<evidence type="ECO:0000256" key="3">
    <source>
        <dbReference type="ARBA" id="ARBA00010026"/>
    </source>
</evidence>
<keyword evidence="11" id="KW-0732">Signal</keyword>
<evidence type="ECO:0000313" key="12">
    <source>
        <dbReference type="EMBL" id="EWS71124.1"/>
    </source>
</evidence>
<organism evidence="12 13">
    <name type="scientific">Tetrahymena thermophila (strain SB210)</name>
    <dbReference type="NCBI Taxonomy" id="312017"/>
    <lineage>
        <taxon>Eukaryota</taxon>
        <taxon>Sar</taxon>
        <taxon>Alveolata</taxon>
        <taxon>Ciliophora</taxon>
        <taxon>Intramacronucleata</taxon>
        <taxon>Oligohymenophorea</taxon>
        <taxon>Hymenostomatida</taxon>
        <taxon>Tetrahymenina</taxon>
        <taxon>Tetrahymenidae</taxon>
        <taxon>Tetrahymena</taxon>
    </lineage>
</organism>
<feature type="coiled-coil region" evidence="9">
    <location>
        <begin position="388"/>
        <end position="425"/>
    </location>
</feature>
<evidence type="ECO:0000256" key="5">
    <source>
        <dbReference type="ARBA" id="ARBA00022692"/>
    </source>
</evidence>
<keyword evidence="6" id="KW-0256">Endoplasmic reticulum</keyword>
<dbReference type="PANTHER" id="PTHR13121:SF0">
    <property type="entry name" value="PHOSPHATIDYLINOSITOL GLYCAN ANCHOR BIOSYNTHESIS CLASS U PROTEIN"/>
    <property type="match status" value="1"/>
</dbReference>
<evidence type="ECO:0000256" key="6">
    <source>
        <dbReference type="ARBA" id="ARBA00022824"/>
    </source>
</evidence>
<evidence type="ECO:0000256" key="9">
    <source>
        <dbReference type="SAM" id="Coils"/>
    </source>
</evidence>
<feature type="transmembrane region" description="Helical" evidence="10">
    <location>
        <begin position="342"/>
        <end position="363"/>
    </location>
</feature>
<evidence type="ECO:0000313" key="13">
    <source>
        <dbReference type="Proteomes" id="UP000009168"/>
    </source>
</evidence>
<comment type="subcellular location">
    <subcellularLocation>
        <location evidence="1">Endoplasmic reticulum membrane</location>
        <topology evidence="1">Multi-pass membrane protein</topology>
    </subcellularLocation>
</comment>
<feature type="chain" id="PRO_5004906771" evidence="11">
    <location>
        <begin position="27"/>
        <end position="425"/>
    </location>
</feature>
<dbReference type="GO" id="GO:0042765">
    <property type="term" value="C:GPI-anchor transamidase complex"/>
    <property type="evidence" value="ECO:0007669"/>
    <property type="project" value="InterPro"/>
</dbReference>
<dbReference type="UniPathway" id="UPA00196"/>
<dbReference type="InterPro" id="IPR009600">
    <property type="entry name" value="PIG-U"/>
</dbReference>
<keyword evidence="13" id="KW-1185">Reference proteome</keyword>
<dbReference type="Pfam" id="PF06728">
    <property type="entry name" value="PIG-U"/>
    <property type="match status" value="1"/>
</dbReference>
<evidence type="ECO:0000256" key="4">
    <source>
        <dbReference type="ARBA" id="ARBA00022502"/>
    </source>
</evidence>
<feature type="transmembrane region" description="Helical" evidence="10">
    <location>
        <begin position="174"/>
        <end position="193"/>
    </location>
</feature>
<keyword evidence="9" id="KW-0175">Coiled coil</keyword>
<feature type="transmembrane region" description="Helical" evidence="10">
    <location>
        <begin position="199"/>
        <end position="229"/>
    </location>
</feature>
<evidence type="ECO:0000256" key="7">
    <source>
        <dbReference type="ARBA" id="ARBA00022989"/>
    </source>
</evidence>
<dbReference type="GO" id="GO:0006506">
    <property type="term" value="P:GPI anchor biosynthetic process"/>
    <property type="evidence" value="ECO:0007669"/>
    <property type="project" value="UniProtKB-UniPathway"/>
</dbReference>
<keyword evidence="4" id="KW-0337">GPI-anchor biosynthesis</keyword>
<feature type="transmembrane region" description="Helical" evidence="10">
    <location>
        <begin position="266"/>
        <end position="284"/>
    </location>
</feature>
<dbReference type="EMBL" id="GG662249">
    <property type="protein sequence ID" value="EWS71124.1"/>
    <property type="molecule type" value="Genomic_DNA"/>
</dbReference>